<dbReference type="Pfam" id="PF00366">
    <property type="entry name" value="Ribosomal_S17"/>
    <property type="match status" value="1"/>
</dbReference>
<dbReference type="RefSeq" id="WP_011672371.1">
    <property type="nucleotide sequence ID" value="NC_008512.1"/>
</dbReference>
<dbReference type="GO" id="GO:0006412">
    <property type="term" value="P:translation"/>
    <property type="evidence" value="ECO:0007669"/>
    <property type="project" value="InterPro"/>
</dbReference>
<dbReference type="HOGENOM" id="CLU_073626_1_1_6"/>
<proteinExistence type="inferred from homology"/>
<dbReference type="GO" id="GO:1990904">
    <property type="term" value="C:ribonucleoprotein complex"/>
    <property type="evidence" value="ECO:0007669"/>
    <property type="project" value="UniProtKB-KW"/>
</dbReference>
<organism evidence="5 6">
    <name type="scientific">Carsonella ruddii (strain PV)</name>
    <dbReference type="NCBI Taxonomy" id="387662"/>
    <lineage>
        <taxon>Bacteria</taxon>
        <taxon>Pseudomonadati</taxon>
        <taxon>Pseudomonadota</taxon>
        <taxon>Gammaproteobacteria</taxon>
        <taxon>Oceanospirillales</taxon>
        <taxon>Halomonadaceae</taxon>
        <taxon>Zymobacter group</taxon>
        <taxon>Candidatus Carsonella</taxon>
    </lineage>
</organism>
<evidence type="ECO:0000313" key="6">
    <source>
        <dbReference type="Proteomes" id="UP000000777"/>
    </source>
</evidence>
<evidence type="ECO:0000256" key="2">
    <source>
        <dbReference type="ARBA" id="ARBA00022980"/>
    </source>
</evidence>
<evidence type="ECO:0000313" key="5">
    <source>
        <dbReference type="EMBL" id="BAF35179.1"/>
    </source>
</evidence>
<dbReference type="InterPro" id="IPR012340">
    <property type="entry name" value="NA-bd_OB-fold"/>
</dbReference>
<evidence type="ECO:0000256" key="3">
    <source>
        <dbReference type="ARBA" id="ARBA00023274"/>
    </source>
</evidence>
<reference evidence="5 6" key="1">
    <citation type="journal article" date="2006" name="Science">
        <title>The 160-kilobase genome of the bacterial endosymbiont Carsonella.</title>
        <authorList>
            <person name="Nakabachi A."/>
            <person name="Yamashita A."/>
            <person name="Toh H."/>
            <person name="Ishikawa H."/>
            <person name="Dunbar H."/>
            <person name="Moran N."/>
            <person name="Hattori M."/>
        </authorList>
    </citation>
    <scope>NUCLEOTIDE SEQUENCE [LARGE SCALE GENOMIC DNA]</scope>
    <source>
        <strain evidence="5 6">PV</strain>
    </source>
</reference>
<evidence type="ECO:0000256" key="4">
    <source>
        <dbReference type="ARBA" id="ARBA00035311"/>
    </source>
</evidence>
<dbReference type="Proteomes" id="UP000000777">
    <property type="component" value="Chromosome"/>
</dbReference>
<sequence>MNKQNFLLGRIIKINNFIITVIVKKNYLIKKYKKRINYYLKINAYDMFKECFFGDYVLIRKSRPIKKIIFWILVKIIEKVKII</sequence>
<name>Q05FJ2_CARRP</name>
<dbReference type="InterPro" id="IPR000266">
    <property type="entry name" value="Ribosomal_uS17"/>
</dbReference>
<dbReference type="GO" id="GO:0005840">
    <property type="term" value="C:ribosome"/>
    <property type="evidence" value="ECO:0007669"/>
    <property type="project" value="UniProtKB-KW"/>
</dbReference>
<gene>
    <name evidence="5" type="ordered locus">CRP_148</name>
</gene>
<dbReference type="GO" id="GO:0003735">
    <property type="term" value="F:structural constituent of ribosome"/>
    <property type="evidence" value="ECO:0007669"/>
    <property type="project" value="InterPro"/>
</dbReference>
<dbReference type="KEGG" id="crp:CRP_148"/>
<dbReference type="STRING" id="387662.CRP_148"/>
<dbReference type="EMBL" id="AP009180">
    <property type="protein sequence ID" value="BAF35179.1"/>
    <property type="molecule type" value="Genomic_DNA"/>
</dbReference>
<protein>
    <recommendedName>
        <fullName evidence="4">30S ribosomal protein S17</fullName>
    </recommendedName>
</protein>
<comment type="similarity">
    <text evidence="1">Belongs to the universal ribosomal protein uS17 family.</text>
</comment>
<keyword evidence="2 5" id="KW-0689">Ribosomal protein</keyword>
<dbReference type="SUPFAM" id="SSF50249">
    <property type="entry name" value="Nucleic acid-binding proteins"/>
    <property type="match status" value="1"/>
</dbReference>
<keyword evidence="3" id="KW-0687">Ribonucleoprotein</keyword>
<dbReference type="Gene3D" id="2.40.50.140">
    <property type="entry name" value="Nucleic acid-binding proteins"/>
    <property type="match status" value="1"/>
</dbReference>
<evidence type="ECO:0000256" key="1">
    <source>
        <dbReference type="ARBA" id="ARBA00010254"/>
    </source>
</evidence>
<accession>Q05FJ2</accession>
<dbReference type="AlphaFoldDB" id="Q05FJ2"/>